<organism evidence="7 8">
    <name type="scientific">Rubrivirga litoralis</name>
    <dbReference type="NCBI Taxonomy" id="3075598"/>
    <lineage>
        <taxon>Bacteria</taxon>
        <taxon>Pseudomonadati</taxon>
        <taxon>Rhodothermota</taxon>
        <taxon>Rhodothermia</taxon>
        <taxon>Rhodothermales</taxon>
        <taxon>Rubricoccaceae</taxon>
        <taxon>Rubrivirga</taxon>
    </lineage>
</organism>
<evidence type="ECO:0000256" key="6">
    <source>
        <dbReference type="SAM" id="MobiDB-lite"/>
    </source>
</evidence>
<dbReference type="EMBL" id="JAVRHT010000041">
    <property type="protein sequence ID" value="MDT0632873.1"/>
    <property type="molecule type" value="Genomic_DNA"/>
</dbReference>
<evidence type="ECO:0000313" key="7">
    <source>
        <dbReference type="EMBL" id="MDT0632873.1"/>
    </source>
</evidence>
<dbReference type="RefSeq" id="WP_311665201.1">
    <property type="nucleotide sequence ID" value="NZ_JAVRHT010000041.1"/>
</dbReference>
<feature type="compositionally biased region" description="Low complexity" evidence="6">
    <location>
        <begin position="1"/>
        <end position="14"/>
    </location>
</feature>
<gene>
    <name evidence="3" type="primary">grpE</name>
    <name evidence="7" type="ORF">RM540_14035</name>
</gene>
<dbReference type="PANTHER" id="PTHR21237:SF23">
    <property type="entry name" value="GRPE PROTEIN HOMOLOG, MITOCHONDRIAL"/>
    <property type="match status" value="1"/>
</dbReference>
<dbReference type="HAMAP" id="MF_01151">
    <property type="entry name" value="GrpE"/>
    <property type="match status" value="1"/>
</dbReference>
<accession>A0ABU3BUB9</accession>
<dbReference type="Proteomes" id="UP001267426">
    <property type="component" value="Unassembled WGS sequence"/>
</dbReference>
<dbReference type="PANTHER" id="PTHR21237">
    <property type="entry name" value="GRPE PROTEIN"/>
    <property type="match status" value="1"/>
</dbReference>
<dbReference type="Gene3D" id="2.30.22.10">
    <property type="entry name" value="Head domain of nucleotide exchange factor GrpE"/>
    <property type="match status" value="1"/>
</dbReference>
<reference evidence="7 8" key="1">
    <citation type="submission" date="2023-09" db="EMBL/GenBank/DDBJ databases">
        <authorList>
            <person name="Rey-Velasco X."/>
        </authorList>
    </citation>
    <scope>NUCLEOTIDE SEQUENCE [LARGE SCALE GENOMIC DNA]</scope>
    <source>
        <strain evidence="7 8">F394</strain>
    </source>
</reference>
<evidence type="ECO:0000313" key="8">
    <source>
        <dbReference type="Proteomes" id="UP001267426"/>
    </source>
</evidence>
<comment type="caution">
    <text evidence="7">The sequence shown here is derived from an EMBL/GenBank/DDBJ whole genome shotgun (WGS) entry which is preliminary data.</text>
</comment>
<dbReference type="SUPFAM" id="SSF51064">
    <property type="entry name" value="Head domain of nucleotide exchange factor GrpE"/>
    <property type="match status" value="1"/>
</dbReference>
<keyword evidence="3" id="KW-0963">Cytoplasm</keyword>
<evidence type="ECO:0000256" key="1">
    <source>
        <dbReference type="ARBA" id="ARBA00009054"/>
    </source>
</evidence>
<dbReference type="InterPro" id="IPR009012">
    <property type="entry name" value="GrpE_head"/>
</dbReference>
<dbReference type="InterPro" id="IPR013805">
    <property type="entry name" value="GrpE_CC"/>
</dbReference>
<dbReference type="InterPro" id="IPR000740">
    <property type="entry name" value="GrpE"/>
</dbReference>
<keyword evidence="8" id="KW-1185">Reference proteome</keyword>
<dbReference type="Gene3D" id="3.90.20.20">
    <property type="match status" value="1"/>
</dbReference>
<proteinExistence type="inferred from homology"/>
<comment type="function">
    <text evidence="3 4">Participates actively in the response to hyperosmotic and heat shock by preventing the aggregation of stress-denatured proteins, in association with DnaK and GrpE. It is the nucleotide exchange factor for DnaK and may function as a thermosensor. Unfolded proteins bind initially to DnaJ; upon interaction with the DnaJ-bound protein, DnaK hydrolyzes its bound ATP, resulting in the formation of a stable complex. GrpE releases ADP from DnaK; ATP binding to DnaK triggers the release of the substrate protein, thus completing the reaction cycle. Several rounds of ATP-dependent interactions between DnaJ, DnaK and GrpE are required for fully efficient folding.</text>
</comment>
<dbReference type="PRINTS" id="PR00773">
    <property type="entry name" value="GRPEPROTEIN"/>
</dbReference>
<dbReference type="SUPFAM" id="SSF58014">
    <property type="entry name" value="Coiled-coil domain of nucleotide exchange factor GrpE"/>
    <property type="match status" value="1"/>
</dbReference>
<dbReference type="PROSITE" id="PS01071">
    <property type="entry name" value="GRPE"/>
    <property type="match status" value="1"/>
</dbReference>
<dbReference type="CDD" id="cd00446">
    <property type="entry name" value="GrpE"/>
    <property type="match status" value="1"/>
</dbReference>
<keyword evidence="3 4" id="KW-0346">Stress response</keyword>
<name>A0ABU3BUB9_9BACT</name>
<feature type="region of interest" description="Disordered" evidence="6">
    <location>
        <begin position="1"/>
        <end position="45"/>
    </location>
</feature>
<evidence type="ECO:0000256" key="4">
    <source>
        <dbReference type="RuleBase" id="RU000639"/>
    </source>
</evidence>
<sequence length="199" mass="21111">MTDRPASPDAAPDGAAPPPDAPPAMTDDALPADEVDETAPSDAATDDVEALRAEVSGLQEKLLRQTAEYQNYRRRSEGDRAESVRVGRQGVLLPMLDVYDDLRRSLDAARTAAESGGAGETGALLQGIELVTKKFTDALAGVGVEPIEAVGRPFSEEEHEAVMQQPAPDAESGTVLAEVQPGYRLGDRVLRHARVVVAE</sequence>
<evidence type="ECO:0000256" key="3">
    <source>
        <dbReference type="HAMAP-Rule" id="MF_01151"/>
    </source>
</evidence>
<feature type="compositionally biased region" description="Acidic residues" evidence="6">
    <location>
        <begin position="30"/>
        <end position="45"/>
    </location>
</feature>
<comment type="subcellular location">
    <subcellularLocation>
        <location evidence="3">Cytoplasm</location>
    </subcellularLocation>
</comment>
<comment type="similarity">
    <text evidence="1 3 5">Belongs to the GrpE family.</text>
</comment>
<dbReference type="Pfam" id="PF01025">
    <property type="entry name" value="GrpE"/>
    <property type="match status" value="1"/>
</dbReference>
<evidence type="ECO:0000256" key="5">
    <source>
        <dbReference type="RuleBase" id="RU004478"/>
    </source>
</evidence>
<protein>
    <recommendedName>
        <fullName evidence="3 4">Protein GrpE</fullName>
    </recommendedName>
    <alternativeName>
        <fullName evidence="3">HSP-70 cofactor</fullName>
    </alternativeName>
</protein>
<evidence type="ECO:0000256" key="2">
    <source>
        <dbReference type="ARBA" id="ARBA00023186"/>
    </source>
</evidence>
<keyword evidence="2 3" id="KW-0143">Chaperone</keyword>
<comment type="subunit">
    <text evidence="3">Homodimer.</text>
</comment>